<dbReference type="STRING" id="880724.Metig_0942"/>
<dbReference type="Proteomes" id="UP000009227">
    <property type="component" value="Chromosome"/>
</dbReference>
<gene>
    <name evidence="6" type="primary">rpl10</name>
    <name evidence="6" type="synonym">rplP0</name>
    <name evidence="9" type="ordered locus">Metig_0942</name>
</gene>
<evidence type="ECO:0000256" key="6">
    <source>
        <dbReference type="HAMAP-Rule" id="MF_00280"/>
    </source>
</evidence>
<evidence type="ECO:0000256" key="1">
    <source>
        <dbReference type="ARBA" id="ARBA00008889"/>
    </source>
</evidence>
<evidence type="ECO:0000256" key="2">
    <source>
        <dbReference type="ARBA" id="ARBA00022730"/>
    </source>
</evidence>
<dbReference type="NCBIfam" id="NF003098">
    <property type="entry name" value="PRK04019.1-5"/>
    <property type="match status" value="1"/>
</dbReference>
<proteinExistence type="inferred from homology"/>
<dbReference type="AlphaFoldDB" id="G1UBJ1"/>
<dbReference type="KEGG" id="mig:Metig_0942"/>
<keyword evidence="5 6" id="KW-0687">Ribonucleoprotein</keyword>
<dbReference type="CDD" id="cd05795">
    <property type="entry name" value="Ribosomal_P0_L10e"/>
    <property type="match status" value="1"/>
</dbReference>
<dbReference type="InterPro" id="IPR043164">
    <property type="entry name" value="Ribosomal_uL10-like_insert_sf"/>
</dbReference>
<sequence>MTSAVATQRKIAPWKIEEVKTLKELLKSKPVVAIVDMMEVPARQLQEIRDKIRGKMILRMSRNSLIIRAIKEVAEETNNPEFAKLADYVEKGAAILVTDMNPFKLFKELEASKTPAPIKGGAIAPCDIKVQKGSTGMPPGPFLGELKSVGIPAAIEKGKIVIKEDKVVVKAGEVVSHKLATILSTLGIKPIKVGLNLLAAYEDGIIYTPDVLKIDEEEFISKIQNAYMHAVNLSVNAAIPTKATIEMLIQKAFLNARAVSVESAFLTDKTASDIIGKAYAQMLALAGKLSDDALDDDLRERLSASASAAAPAPAAEEKKEEEKKEEKKDDTATAAAGLALLF</sequence>
<dbReference type="HAMAP" id="MF_00280">
    <property type="entry name" value="Ribosomal_uL10_arch"/>
    <property type="match status" value="1"/>
</dbReference>
<dbReference type="NCBIfam" id="NF003096">
    <property type="entry name" value="PRK04019.1-2"/>
    <property type="match status" value="1"/>
</dbReference>
<dbReference type="SUPFAM" id="SSF160369">
    <property type="entry name" value="Ribosomal protein L10-like"/>
    <property type="match status" value="1"/>
</dbReference>
<evidence type="ECO:0000313" key="9">
    <source>
        <dbReference type="EMBL" id="AEF96485.1"/>
    </source>
</evidence>
<dbReference type="RefSeq" id="WP_013799087.1">
    <property type="nucleotide sequence ID" value="NC_015562.1"/>
</dbReference>
<evidence type="ECO:0000259" key="8">
    <source>
        <dbReference type="Pfam" id="PF17777"/>
    </source>
</evidence>
<dbReference type="GO" id="GO:0002181">
    <property type="term" value="P:cytoplasmic translation"/>
    <property type="evidence" value="ECO:0007669"/>
    <property type="project" value="TreeGrafter"/>
</dbReference>
<dbReference type="HOGENOM" id="CLU_053173_0_0_2"/>
<dbReference type="OrthoDB" id="30930at2157"/>
<dbReference type="Pfam" id="PF17777">
    <property type="entry name" value="RL10P_insert"/>
    <property type="match status" value="1"/>
</dbReference>
<comment type="function">
    <text evidence="6">Forms part of the ribosomal stalk, playing a central role in the interaction of the ribosome with GTP-bound translation factors.</text>
</comment>
<keyword evidence="3 6" id="KW-0694">RNA-binding</keyword>
<dbReference type="Gene3D" id="3.30.70.1730">
    <property type="match status" value="1"/>
</dbReference>
<keyword evidence="2 6" id="KW-0699">rRNA-binding</keyword>
<dbReference type="PANTHER" id="PTHR45699:SF3">
    <property type="entry name" value="LARGE RIBOSOMAL SUBUNIT PROTEIN UL10"/>
    <property type="match status" value="1"/>
</dbReference>
<dbReference type="Gene3D" id="3.90.105.20">
    <property type="match status" value="1"/>
</dbReference>
<protein>
    <recommendedName>
        <fullName evidence="6">Large ribosomal subunit protein uL10</fullName>
    </recommendedName>
    <alternativeName>
        <fullName evidence="6">Acidic ribosomal protein P0 homolog</fullName>
    </alternativeName>
</protein>
<dbReference type="InterPro" id="IPR050323">
    <property type="entry name" value="Ribosomal_protein_uL10"/>
</dbReference>
<evidence type="ECO:0000313" key="10">
    <source>
        <dbReference type="Proteomes" id="UP000009227"/>
    </source>
</evidence>
<organism evidence="10">
    <name type="scientific">Methanotorris igneus (strain DSM 5666 / JCM 11834 / Kol 5)</name>
    <dbReference type="NCBI Taxonomy" id="880724"/>
    <lineage>
        <taxon>Archaea</taxon>
        <taxon>Methanobacteriati</taxon>
        <taxon>Methanobacteriota</taxon>
        <taxon>Methanomada group</taxon>
        <taxon>Methanococci</taxon>
        <taxon>Methanococcales</taxon>
        <taxon>Methanocaldococcaceae</taxon>
        <taxon>Methanotorris</taxon>
    </lineage>
</organism>
<feature type="compositionally biased region" description="Low complexity" evidence="7">
    <location>
        <begin position="304"/>
        <end position="314"/>
    </location>
</feature>
<evidence type="ECO:0000256" key="3">
    <source>
        <dbReference type="ARBA" id="ARBA00022884"/>
    </source>
</evidence>
<dbReference type="GO" id="GO:0003735">
    <property type="term" value="F:structural constituent of ribosome"/>
    <property type="evidence" value="ECO:0007669"/>
    <property type="project" value="TreeGrafter"/>
</dbReference>
<dbReference type="GO" id="GO:0070180">
    <property type="term" value="F:large ribosomal subunit rRNA binding"/>
    <property type="evidence" value="ECO:0007669"/>
    <property type="project" value="UniProtKB-UniRule"/>
</dbReference>
<dbReference type="InterPro" id="IPR022909">
    <property type="entry name" value="Ribosomal_uL10_arc"/>
</dbReference>
<evidence type="ECO:0000256" key="5">
    <source>
        <dbReference type="ARBA" id="ARBA00023274"/>
    </source>
</evidence>
<evidence type="ECO:0000256" key="7">
    <source>
        <dbReference type="SAM" id="MobiDB-lite"/>
    </source>
</evidence>
<keyword evidence="10" id="KW-1185">Reference proteome</keyword>
<dbReference type="GO" id="GO:0022625">
    <property type="term" value="C:cytosolic large ribosomal subunit"/>
    <property type="evidence" value="ECO:0007669"/>
    <property type="project" value="TreeGrafter"/>
</dbReference>
<dbReference type="GeneID" id="10643788"/>
<dbReference type="FunFam" id="3.90.105.20:FF:000001">
    <property type="entry name" value="60S acidic ribosomal protein P0"/>
    <property type="match status" value="1"/>
</dbReference>
<dbReference type="InterPro" id="IPR043141">
    <property type="entry name" value="Ribosomal_uL10-like_sf"/>
</dbReference>
<accession>G1UBJ1</accession>
<dbReference type="InterPro" id="IPR001790">
    <property type="entry name" value="Ribosomal_uL10"/>
</dbReference>
<feature type="compositionally biased region" description="Basic and acidic residues" evidence="7">
    <location>
        <begin position="315"/>
        <end position="331"/>
    </location>
</feature>
<feature type="region of interest" description="Disordered" evidence="7">
    <location>
        <begin position="303"/>
        <end position="331"/>
    </location>
</feature>
<dbReference type="InterPro" id="IPR040637">
    <property type="entry name" value="Ribosomal_uL10-like_insert"/>
</dbReference>
<feature type="domain" description="Large ribosomal subunit protein uL10-like insertion" evidence="8">
    <location>
        <begin position="119"/>
        <end position="188"/>
    </location>
</feature>
<comment type="similarity">
    <text evidence="1 6">Belongs to the universal ribosomal protein uL10 family.</text>
</comment>
<dbReference type="Pfam" id="PF00466">
    <property type="entry name" value="Ribosomal_L10"/>
    <property type="match status" value="1"/>
</dbReference>
<dbReference type="PANTHER" id="PTHR45699">
    <property type="entry name" value="60S ACIDIC RIBOSOMAL PROTEIN P0"/>
    <property type="match status" value="1"/>
</dbReference>
<reference evidence="9 10" key="1">
    <citation type="submission" date="2011-05" db="EMBL/GenBank/DDBJ databases">
        <title>Complete sequence of Methanotorris igneus Kol 5.</title>
        <authorList>
            <consortium name="US DOE Joint Genome Institute"/>
            <person name="Lucas S."/>
            <person name="Han J."/>
            <person name="Lapidus A."/>
            <person name="Cheng J.-F."/>
            <person name="Goodwin L."/>
            <person name="Pitluck S."/>
            <person name="Peters L."/>
            <person name="Mikhailova N."/>
            <person name="Chertkov O."/>
            <person name="Han C."/>
            <person name="Tapia R."/>
            <person name="Land M."/>
            <person name="Hauser L."/>
            <person name="Kyrpides N."/>
            <person name="Ivanova N."/>
            <person name="Pagani I."/>
            <person name="Sieprawska-Lupa M."/>
            <person name="Whitman W."/>
            <person name="Woyke T."/>
        </authorList>
    </citation>
    <scope>NUCLEOTIDE SEQUENCE [LARGE SCALE GENOMIC DNA]</scope>
    <source>
        <strain evidence="10">DSM 5666 / JCM 11834 / Kol 5</strain>
    </source>
</reference>
<keyword evidence="4 6" id="KW-0689">Ribosomal protein</keyword>
<dbReference type="EMBL" id="CP002737">
    <property type="protein sequence ID" value="AEF96485.1"/>
    <property type="molecule type" value="Genomic_DNA"/>
</dbReference>
<dbReference type="GO" id="GO:0000027">
    <property type="term" value="P:ribosomal large subunit assembly"/>
    <property type="evidence" value="ECO:0007669"/>
    <property type="project" value="TreeGrafter"/>
</dbReference>
<dbReference type="Gene3D" id="6.10.140.760">
    <property type="match status" value="1"/>
</dbReference>
<name>G1UBJ1_METIK</name>
<evidence type="ECO:0000256" key="4">
    <source>
        <dbReference type="ARBA" id="ARBA00022980"/>
    </source>
</evidence>
<comment type="subunit">
    <text evidence="6">Part of the 50S ribosomal subunit. Forms part of the ribosomal stalk which helps the ribosome interact with GTP-bound translation factors. Forms a heptameric L10(L12)2(L12)2(L12)2 complex, where L10 forms an elongated spine to which the L12 dimers bind in a sequential fashion.</text>
</comment>